<keyword evidence="11" id="KW-1185">Reference proteome</keyword>
<keyword evidence="8" id="KW-0539">Nucleus</keyword>
<evidence type="ECO:0000256" key="3">
    <source>
        <dbReference type="ARBA" id="ARBA00005043"/>
    </source>
</evidence>
<comment type="similarity">
    <text evidence="4">Belongs to the ELP5 family.</text>
</comment>
<evidence type="ECO:0000256" key="6">
    <source>
        <dbReference type="ARBA" id="ARBA00022490"/>
    </source>
</evidence>
<feature type="region of interest" description="Disordered" evidence="9">
    <location>
        <begin position="248"/>
        <end position="291"/>
    </location>
</feature>
<evidence type="ECO:0000256" key="8">
    <source>
        <dbReference type="ARBA" id="ARBA00023242"/>
    </source>
</evidence>
<evidence type="ECO:0000256" key="2">
    <source>
        <dbReference type="ARBA" id="ARBA00004496"/>
    </source>
</evidence>
<protein>
    <recommendedName>
        <fullName evidence="5">Elongator complex protein 5</fullName>
    </recommendedName>
</protein>
<proteinExistence type="inferred from homology"/>
<dbReference type="PANTHER" id="PTHR15641:SF1">
    <property type="entry name" value="ELONGATOR COMPLEX PROTEIN 5"/>
    <property type="match status" value="1"/>
</dbReference>
<keyword evidence="6" id="KW-0963">Cytoplasm</keyword>
<reference evidence="10" key="2">
    <citation type="submission" date="2023-03" db="EMBL/GenBank/DDBJ databases">
        <authorList>
            <person name="Inwood S.N."/>
            <person name="Skelly J.G."/>
            <person name="Guhlin J."/>
            <person name="Harrop T.W.R."/>
            <person name="Goldson S.G."/>
            <person name="Dearden P.K."/>
        </authorList>
    </citation>
    <scope>NUCLEOTIDE SEQUENCE</scope>
    <source>
        <strain evidence="10">Lincoln</strain>
        <tissue evidence="10">Whole body</tissue>
    </source>
</reference>
<dbReference type="GO" id="GO:0033588">
    <property type="term" value="C:elongator holoenzyme complex"/>
    <property type="evidence" value="ECO:0007669"/>
    <property type="project" value="InterPro"/>
</dbReference>
<sequence length="291" mass="33339">MAELKPFVILQESKFMVIDEDSKATYADHFVTGYVQMLKSGGLTNNSHRQIHLLLFIGPDRFYDYLFEVFGKDNLKIYDYFSPNIYDLSVNYEINLDAILADDNIIGNQSIVIINCLSSLILTVGLAKAVRFVEKLSSRVGQLICIFNRDICVEKFPNIETLGTTYIQLNSYKTTVMNNNIAYEIAMTHRKKGGGIWKKTLNATQNLDTYEIKFEKMPIIIPKLKISTSESTLKPQATFRTEMNARELEQRNKTPLPYTLNSNSPNESKIHYVPDDVDDFDEEDPDDDLPF</sequence>
<evidence type="ECO:0000256" key="1">
    <source>
        <dbReference type="ARBA" id="ARBA00004123"/>
    </source>
</evidence>
<dbReference type="GO" id="GO:0005829">
    <property type="term" value="C:cytosol"/>
    <property type="evidence" value="ECO:0007669"/>
    <property type="project" value="TreeGrafter"/>
</dbReference>
<comment type="pathway">
    <text evidence="3">tRNA modification; 5-methoxycarbonylmethyl-2-thiouridine-tRNA biosynthesis.</text>
</comment>
<comment type="caution">
    <text evidence="10">The sequence shown here is derived from an EMBL/GenBank/DDBJ whole genome shotgun (WGS) entry which is preliminary data.</text>
</comment>
<evidence type="ECO:0000256" key="4">
    <source>
        <dbReference type="ARBA" id="ARBA00009567"/>
    </source>
</evidence>
<evidence type="ECO:0000313" key="10">
    <source>
        <dbReference type="EMBL" id="KAK0178662.1"/>
    </source>
</evidence>
<dbReference type="AlphaFoldDB" id="A0AA39KYT4"/>
<evidence type="ECO:0000313" key="11">
    <source>
        <dbReference type="Proteomes" id="UP001168972"/>
    </source>
</evidence>
<organism evidence="10 11">
    <name type="scientific">Microctonus hyperodae</name>
    <name type="common">Parasitoid wasp</name>
    <dbReference type="NCBI Taxonomy" id="165561"/>
    <lineage>
        <taxon>Eukaryota</taxon>
        <taxon>Metazoa</taxon>
        <taxon>Ecdysozoa</taxon>
        <taxon>Arthropoda</taxon>
        <taxon>Hexapoda</taxon>
        <taxon>Insecta</taxon>
        <taxon>Pterygota</taxon>
        <taxon>Neoptera</taxon>
        <taxon>Endopterygota</taxon>
        <taxon>Hymenoptera</taxon>
        <taxon>Apocrita</taxon>
        <taxon>Ichneumonoidea</taxon>
        <taxon>Braconidae</taxon>
        <taxon>Euphorinae</taxon>
        <taxon>Microctonus</taxon>
    </lineage>
</organism>
<reference evidence="10" key="1">
    <citation type="journal article" date="2023" name="bioRxiv">
        <title>Scaffold-level genome assemblies of two parasitoid biocontrol wasps reveal the parthenogenesis mechanism and an associated novel virus.</title>
        <authorList>
            <person name="Inwood S."/>
            <person name="Skelly J."/>
            <person name="Guhlin J."/>
            <person name="Harrop T."/>
            <person name="Goldson S."/>
            <person name="Dearden P."/>
        </authorList>
    </citation>
    <scope>NUCLEOTIDE SEQUENCE</scope>
    <source>
        <strain evidence="10">Lincoln</strain>
        <tissue evidence="10">Whole body</tissue>
    </source>
</reference>
<dbReference type="Proteomes" id="UP001168972">
    <property type="component" value="Unassembled WGS sequence"/>
</dbReference>
<keyword evidence="7" id="KW-0819">tRNA processing</keyword>
<dbReference type="GO" id="GO:0000049">
    <property type="term" value="F:tRNA binding"/>
    <property type="evidence" value="ECO:0007669"/>
    <property type="project" value="TreeGrafter"/>
</dbReference>
<gene>
    <name evidence="10" type="ORF">PV327_007534</name>
</gene>
<comment type="subcellular location">
    <subcellularLocation>
        <location evidence="2">Cytoplasm</location>
    </subcellularLocation>
    <subcellularLocation>
        <location evidence="1">Nucleus</location>
    </subcellularLocation>
</comment>
<accession>A0AA39KYT4</accession>
<dbReference type="InterPro" id="IPR019519">
    <property type="entry name" value="Elp5"/>
</dbReference>
<name>A0AA39KYT4_MICHY</name>
<evidence type="ECO:0000256" key="7">
    <source>
        <dbReference type="ARBA" id="ARBA00022694"/>
    </source>
</evidence>
<evidence type="ECO:0000256" key="9">
    <source>
        <dbReference type="SAM" id="MobiDB-lite"/>
    </source>
</evidence>
<dbReference type="GO" id="GO:0002098">
    <property type="term" value="P:tRNA wobble uridine modification"/>
    <property type="evidence" value="ECO:0007669"/>
    <property type="project" value="InterPro"/>
</dbReference>
<dbReference type="GO" id="GO:0005634">
    <property type="term" value="C:nucleus"/>
    <property type="evidence" value="ECO:0007669"/>
    <property type="project" value="UniProtKB-SubCell"/>
</dbReference>
<feature type="compositionally biased region" description="Acidic residues" evidence="9">
    <location>
        <begin position="275"/>
        <end position="291"/>
    </location>
</feature>
<dbReference type="PANTHER" id="PTHR15641">
    <property type="entry name" value="ELONGATOR COMPLEX PROTEIN 5"/>
    <property type="match status" value="1"/>
</dbReference>
<evidence type="ECO:0000256" key="5">
    <source>
        <dbReference type="ARBA" id="ARBA00020264"/>
    </source>
</evidence>
<dbReference type="EMBL" id="JAQQBR010000004">
    <property type="protein sequence ID" value="KAK0178662.1"/>
    <property type="molecule type" value="Genomic_DNA"/>
</dbReference>